<dbReference type="InterPro" id="IPR023115">
    <property type="entry name" value="TIF_IF2_dom3"/>
</dbReference>
<evidence type="ECO:0000256" key="1">
    <source>
        <dbReference type="ARBA" id="ARBA00007733"/>
    </source>
</evidence>
<evidence type="ECO:0000256" key="3">
    <source>
        <dbReference type="ARBA" id="ARBA00022540"/>
    </source>
</evidence>
<dbReference type="Pfam" id="PF22042">
    <property type="entry name" value="EF-G_D2"/>
    <property type="match status" value="1"/>
</dbReference>
<dbReference type="Gene3D" id="3.40.50.10050">
    <property type="entry name" value="Translation initiation factor IF- 2, domain 3"/>
    <property type="match status" value="1"/>
</dbReference>
<evidence type="ECO:0000313" key="10">
    <source>
        <dbReference type="EMBL" id="CAB3976318.1"/>
    </source>
</evidence>
<comment type="similarity">
    <text evidence="1 8">Belongs to the TRAFAC class translation factor GTPase superfamily. Classic translation factor GTPase family. IF-2 subfamily.</text>
</comment>
<evidence type="ECO:0000259" key="9">
    <source>
        <dbReference type="PROSITE" id="PS51722"/>
    </source>
</evidence>
<dbReference type="KEGG" id="acil:ESZ_00100"/>
<dbReference type="FunFam" id="3.40.50.300:FF:000019">
    <property type="entry name" value="Translation initiation factor IF-2"/>
    <property type="match status" value="1"/>
</dbReference>
<dbReference type="InterPro" id="IPR009000">
    <property type="entry name" value="Transl_B-barrel_sf"/>
</dbReference>
<name>A0A6J5JVI6_9GAMM</name>
<gene>
    <name evidence="10" type="primary">infB</name>
    <name evidence="10" type="ORF">ESZ_00100</name>
</gene>
<dbReference type="GO" id="GO:0003924">
    <property type="term" value="F:GTPase activity"/>
    <property type="evidence" value="ECO:0007669"/>
    <property type="project" value="InterPro"/>
</dbReference>
<dbReference type="CDD" id="cd03692">
    <property type="entry name" value="mtIF2_IVc"/>
    <property type="match status" value="1"/>
</dbReference>
<dbReference type="InterPro" id="IPR036925">
    <property type="entry name" value="TIF_IF2_dom3_sf"/>
</dbReference>
<dbReference type="FunFam" id="3.40.50.10050:FF:000001">
    <property type="entry name" value="Translation initiation factor IF-2"/>
    <property type="match status" value="1"/>
</dbReference>
<dbReference type="GO" id="GO:0003743">
    <property type="term" value="F:translation initiation factor activity"/>
    <property type="evidence" value="ECO:0007669"/>
    <property type="project" value="UniProtKB-UniRule"/>
</dbReference>
<keyword evidence="6" id="KW-0342">GTP-binding</keyword>
<dbReference type="NCBIfam" id="TIGR00487">
    <property type="entry name" value="IF-2"/>
    <property type="match status" value="1"/>
</dbReference>
<dbReference type="InterPro" id="IPR053905">
    <property type="entry name" value="EF-G-like_DII"/>
</dbReference>
<dbReference type="InterPro" id="IPR005225">
    <property type="entry name" value="Small_GTP-bd"/>
</dbReference>
<dbReference type="InterPro" id="IPR000795">
    <property type="entry name" value="T_Tr_GTP-bd_dom"/>
</dbReference>
<proteinExistence type="inferred from homology"/>
<dbReference type="GO" id="GO:0005525">
    <property type="term" value="F:GTP binding"/>
    <property type="evidence" value="ECO:0007669"/>
    <property type="project" value="UniProtKB-KW"/>
</dbReference>
<sequence length="499" mass="56531">MSYKEKKINRPPIITVAGHIDHGKTTFLNYIRKIKNPLKEDGGITQHLNAYNVETKYGNMTFIDTPGHSAFNVIRIKSIQNSDIMLLIISIDDGIKQQTIESINIAKEYNIPIIVCINKIDKAELENKKEKIINELSKIGLLQELWGGDTFFTYISAKTGEGIENLIDTINTQAELLDLKSNFDGLANGIILDNKMDNKQGLITSIIIKNGKLKKGDLIKTQTDYGKIKLILNEEKLINEAIPSMYVNIIGLKKNQEIGCTFECFKKEKNTKKQIQPTKIDLTEKKNKYSIEDLIKQMTSNKVKNLNIIIKADVQGSINVLKDTINNIITEKIKINIIKIDIGNPIKSDIDLAITTKSVILCFKTKNSQQINKLIQNNGIILKTFALIHELIFYITERIKDESIEEKKEILIGTAEIKKIFTQDKNVIAGCSIIQGKIKQNSIIKIFRKNTMIHKGSISSIKIFKNQVNEVTQGNECGISIKDYNLIQIHDKIKSYIQE</sequence>
<dbReference type="Pfam" id="PF00009">
    <property type="entry name" value="GTP_EFTU"/>
    <property type="match status" value="1"/>
</dbReference>
<keyword evidence="11" id="KW-1185">Reference proteome</keyword>
<accession>A0A6J5JVI6</accession>
<evidence type="ECO:0000256" key="4">
    <source>
        <dbReference type="ARBA" id="ARBA00022741"/>
    </source>
</evidence>
<dbReference type="FunFam" id="2.40.30.10:FF:000008">
    <property type="entry name" value="Translation initiation factor IF-2"/>
    <property type="match status" value="1"/>
</dbReference>
<dbReference type="InterPro" id="IPR027417">
    <property type="entry name" value="P-loop_NTPase"/>
</dbReference>
<dbReference type="CDD" id="cd01887">
    <property type="entry name" value="IF2_eIF5B"/>
    <property type="match status" value="1"/>
</dbReference>
<keyword evidence="4" id="KW-0547">Nucleotide-binding</keyword>
<feature type="domain" description="Tr-type G" evidence="9">
    <location>
        <begin position="9"/>
        <end position="180"/>
    </location>
</feature>
<keyword evidence="5 8" id="KW-0648">Protein biosynthesis</keyword>
<evidence type="ECO:0000256" key="2">
    <source>
        <dbReference type="ARBA" id="ARBA00020675"/>
    </source>
</evidence>
<dbReference type="PROSITE" id="PS51722">
    <property type="entry name" value="G_TR_2"/>
    <property type="match status" value="1"/>
</dbReference>
<dbReference type="RefSeq" id="WP_176604850.1">
    <property type="nucleotide sequence ID" value="NZ_LR794158.1"/>
</dbReference>
<keyword evidence="3 8" id="KW-0396">Initiation factor</keyword>
<dbReference type="GO" id="GO:0005737">
    <property type="term" value="C:cytoplasm"/>
    <property type="evidence" value="ECO:0007669"/>
    <property type="project" value="UniProtKB-UniRule"/>
</dbReference>
<dbReference type="PANTHER" id="PTHR43381">
    <property type="entry name" value="TRANSLATION INITIATION FACTOR IF-2-RELATED"/>
    <property type="match status" value="1"/>
</dbReference>
<evidence type="ECO:0000256" key="7">
    <source>
        <dbReference type="NCBIfam" id="TIGR00487"/>
    </source>
</evidence>
<dbReference type="SUPFAM" id="SSF52540">
    <property type="entry name" value="P-loop containing nucleoside triphosphate hydrolases"/>
    <property type="match status" value="1"/>
</dbReference>
<dbReference type="NCBIfam" id="TIGR00231">
    <property type="entry name" value="small_GTP"/>
    <property type="match status" value="1"/>
</dbReference>
<dbReference type="SUPFAM" id="SSF50447">
    <property type="entry name" value="Translation proteins"/>
    <property type="match status" value="2"/>
</dbReference>
<organism evidence="10 11">
    <name type="scientific">Candidatus Azoamicus ciliaticola</name>
    <dbReference type="NCBI Taxonomy" id="2652803"/>
    <lineage>
        <taxon>Bacteria</taxon>
        <taxon>Pseudomonadati</taxon>
        <taxon>Pseudomonadota</taxon>
        <taxon>Gammaproteobacteria</taxon>
        <taxon>Candidatus Azoamicaceae</taxon>
        <taxon>Candidatus Azoamicus</taxon>
    </lineage>
</organism>
<reference evidence="10 11" key="1">
    <citation type="submission" date="2020-04" db="EMBL/GenBank/DDBJ databases">
        <authorList>
            <person name="Graf S J."/>
        </authorList>
    </citation>
    <scope>NUCLEOTIDE SEQUENCE [LARGE SCALE GENOMIC DNA]</scope>
    <source>
        <strain evidence="10">1</strain>
    </source>
</reference>
<dbReference type="InterPro" id="IPR015760">
    <property type="entry name" value="TIF_IF2"/>
</dbReference>
<dbReference type="Pfam" id="PF11987">
    <property type="entry name" value="IF-2"/>
    <property type="match status" value="1"/>
</dbReference>
<dbReference type="SUPFAM" id="SSF52156">
    <property type="entry name" value="Initiation factor IF2/eIF5b, domain 3"/>
    <property type="match status" value="1"/>
</dbReference>
<evidence type="ECO:0000256" key="8">
    <source>
        <dbReference type="RuleBase" id="RU000644"/>
    </source>
</evidence>
<comment type="function">
    <text evidence="8">One of the essential components for the initiation of protein synthesis. Protects formylmethionyl-tRNA from spontaneous hydrolysis and promotes its binding to the 30S ribosomal subunits. Also involved in the hydrolysis of GTP during the formation of the 70S ribosomal complex.</text>
</comment>
<evidence type="ECO:0000256" key="5">
    <source>
        <dbReference type="ARBA" id="ARBA00022917"/>
    </source>
</evidence>
<dbReference type="Gene3D" id="2.40.30.10">
    <property type="entry name" value="Translation factors"/>
    <property type="match status" value="2"/>
</dbReference>
<dbReference type="Gene3D" id="3.40.50.300">
    <property type="entry name" value="P-loop containing nucleotide triphosphate hydrolases"/>
    <property type="match status" value="1"/>
</dbReference>
<evidence type="ECO:0000256" key="6">
    <source>
        <dbReference type="ARBA" id="ARBA00023134"/>
    </source>
</evidence>
<protein>
    <recommendedName>
        <fullName evidence="2 7">Translation initiation factor IF-2</fullName>
    </recommendedName>
</protein>
<dbReference type="AlphaFoldDB" id="A0A6J5JVI6"/>
<dbReference type="Proteomes" id="UP000509549">
    <property type="component" value="Chromosome"/>
</dbReference>
<dbReference type="EMBL" id="LR794158">
    <property type="protein sequence ID" value="CAB3976318.1"/>
    <property type="molecule type" value="Genomic_DNA"/>
</dbReference>
<dbReference type="InterPro" id="IPR000178">
    <property type="entry name" value="TF_IF2_bacterial-like"/>
</dbReference>
<dbReference type="PANTHER" id="PTHR43381:SF5">
    <property type="entry name" value="TR-TYPE G DOMAIN-CONTAINING PROTEIN"/>
    <property type="match status" value="1"/>
</dbReference>
<evidence type="ECO:0000313" key="11">
    <source>
        <dbReference type="Proteomes" id="UP000509549"/>
    </source>
</evidence>